<dbReference type="Pfam" id="PF19290">
    <property type="entry name" value="PmbA_TldD_2nd"/>
    <property type="match status" value="1"/>
</dbReference>
<dbReference type="KEGG" id="mcn:Mcup_0280"/>
<dbReference type="PATRIC" id="fig|1006006.8.peg.281"/>
<dbReference type="HOGENOM" id="CLU_026425_4_2_2"/>
<dbReference type="InterPro" id="IPR035068">
    <property type="entry name" value="TldD/PmbA_N"/>
</dbReference>
<dbReference type="PANTHER" id="PTHR43421:SF1">
    <property type="entry name" value="METALLOPROTEASE PMBA"/>
    <property type="match status" value="1"/>
</dbReference>
<sequence>MVTKAKNLGYACEVYYIERTEYNLGKEKEFISSTLRERGFGVRLFKDGYVGFAFDTRISDSLLDRAISTLKVSEKDPSNEPPPAKKPNLLSLNKGEGSMERAKETLKNIEDIGGEVNLISVQISSSRNKVGVISSEGVDVHEVRTSVSVSVIANYKDSSVVTPELYETGSGRSFEDVDIELLKEEVINKVKITKSREKLDRKSDVIILTTKALSELLHPLLAYSVNAENVYRKRTPLNLGEEYGSLSVIDNPREERSEFSRSFDGEGQPTSSITLFENGIFKNFLTNWFWSRKMNVQNSASAIRSFMSVPTIGTSTIEIVHEDNFEEDGLVIDQVQGVHTSSWDSGEFSVVAPIAWITKKESKRGVREVIISGDLKTLLRGVIGEVGQPRRISSVKSANLAIKGLSVVY</sequence>
<dbReference type="PANTHER" id="PTHR43421">
    <property type="entry name" value="METALLOPROTEASE PMBA"/>
    <property type="match status" value="1"/>
</dbReference>
<dbReference type="Pfam" id="PF19289">
    <property type="entry name" value="PmbA_TldD_3rd"/>
    <property type="match status" value="1"/>
</dbReference>
<dbReference type="EMBL" id="CP002656">
    <property type="protein sequence ID" value="AEB94388.1"/>
    <property type="molecule type" value="Genomic_DNA"/>
</dbReference>
<dbReference type="eggNOG" id="arCOG00322">
    <property type="taxonomic scope" value="Archaea"/>
</dbReference>
<dbReference type="InterPro" id="IPR002510">
    <property type="entry name" value="Metalloprtase-TldD/E_N"/>
</dbReference>
<dbReference type="GO" id="GO:0005829">
    <property type="term" value="C:cytosol"/>
    <property type="evidence" value="ECO:0007669"/>
    <property type="project" value="TreeGrafter"/>
</dbReference>
<feature type="domain" description="Metalloprotease TldD/E central" evidence="4">
    <location>
        <begin position="99"/>
        <end position="190"/>
    </location>
</feature>
<proteinExistence type="predicted"/>
<evidence type="ECO:0000313" key="5">
    <source>
        <dbReference type="EMBL" id="AEB94388.1"/>
    </source>
</evidence>
<dbReference type="InterPro" id="IPR047657">
    <property type="entry name" value="PmbA"/>
</dbReference>
<dbReference type="InterPro" id="IPR045570">
    <property type="entry name" value="Metalloprtase-TldD/E_cen_dom"/>
</dbReference>
<keyword evidence="6" id="KW-1185">Reference proteome</keyword>
<reference evidence="5 6" key="1">
    <citation type="journal article" date="2011" name="J. Bacteriol.">
        <title>Complete genome sequence of Metallosphaera cuprina, a metal sulfide-oxidizing archaeon from a hot spring.</title>
        <authorList>
            <person name="Liu L.J."/>
            <person name="You X.Y."/>
            <person name="Zheng H."/>
            <person name="Wang S."/>
            <person name="Jiang C.Y."/>
            <person name="Liu S.J."/>
        </authorList>
    </citation>
    <scope>NUCLEOTIDE SEQUENCE [LARGE SCALE GENOMIC DNA]</scope>
    <source>
        <strain evidence="5 6">Ar-4</strain>
    </source>
</reference>
<evidence type="ECO:0000259" key="3">
    <source>
        <dbReference type="Pfam" id="PF19289"/>
    </source>
</evidence>
<evidence type="ECO:0000259" key="4">
    <source>
        <dbReference type="Pfam" id="PF19290"/>
    </source>
</evidence>
<evidence type="ECO:0000313" key="6">
    <source>
        <dbReference type="Proteomes" id="UP000007812"/>
    </source>
</evidence>
<organism evidence="5 6">
    <name type="scientific">Metallosphaera cuprina (strain Ar-4)</name>
    <dbReference type="NCBI Taxonomy" id="1006006"/>
    <lineage>
        <taxon>Archaea</taxon>
        <taxon>Thermoproteota</taxon>
        <taxon>Thermoprotei</taxon>
        <taxon>Sulfolobales</taxon>
        <taxon>Sulfolobaceae</taxon>
        <taxon>Metallosphaera</taxon>
    </lineage>
</organism>
<feature type="region of interest" description="Disordered" evidence="1">
    <location>
        <begin position="73"/>
        <end position="97"/>
    </location>
</feature>
<dbReference type="Pfam" id="PF01523">
    <property type="entry name" value="PmbA_TldD_1st"/>
    <property type="match status" value="1"/>
</dbReference>
<feature type="domain" description="Metalloprotease TldD/E C-terminal" evidence="3">
    <location>
        <begin position="206"/>
        <end position="407"/>
    </location>
</feature>
<evidence type="ECO:0000259" key="2">
    <source>
        <dbReference type="Pfam" id="PF01523"/>
    </source>
</evidence>
<dbReference type="GO" id="GO:0008237">
    <property type="term" value="F:metallopeptidase activity"/>
    <property type="evidence" value="ECO:0007669"/>
    <property type="project" value="InterPro"/>
</dbReference>
<evidence type="ECO:0000256" key="1">
    <source>
        <dbReference type="SAM" id="MobiDB-lite"/>
    </source>
</evidence>
<dbReference type="Gene3D" id="3.30.2290.10">
    <property type="entry name" value="PmbA/TldD superfamily"/>
    <property type="match status" value="1"/>
</dbReference>
<dbReference type="InterPro" id="IPR036059">
    <property type="entry name" value="TldD/PmbA_sf"/>
</dbReference>
<name>F4FZ79_METCR</name>
<feature type="domain" description="Metalloprotease TldD/E N-terminal" evidence="2">
    <location>
        <begin position="13"/>
        <end position="68"/>
    </location>
</feature>
<protein>
    <submittedName>
        <fullName evidence="5">Peptidase U62, modulator of DNA gyrase</fullName>
    </submittedName>
</protein>
<dbReference type="InterPro" id="IPR045569">
    <property type="entry name" value="Metalloprtase-TldD/E_C"/>
</dbReference>
<dbReference type="Proteomes" id="UP000007812">
    <property type="component" value="Chromosome"/>
</dbReference>
<dbReference type="AlphaFoldDB" id="F4FZ79"/>
<dbReference type="GO" id="GO:0006508">
    <property type="term" value="P:proteolysis"/>
    <property type="evidence" value="ECO:0007669"/>
    <property type="project" value="InterPro"/>
</dbReference>
<accession>F4FZ79</accession>
<gene>
    <name evidence="5" type="ordered locus">Mcup_0280</name>
</gene>
<dbReference type="STRING" id="1006006.Mcup_0280"/>
<dbReference type="SUPFAM" id="SSF111283">
    <property type="entry name" value="Putative modulator of DNA gyrase, PmbA/TldD"/>
    <property type="match status" value="1"/>
</dbReference>